<dbReference type="EMBL" id="JACCBU010000001">
    <property type="protein sequence ID" value="NYE74656.1"/>
    <property type="molecule type" value="Genomic_DNA"/>
</dbReference>
<reference evidence="1 2" key="1">
    <citation type="submission" date="2020-07" db="EMBL/GenBank/DDBJ databases">
        <title>Sequencing the genomes of 1000 actinobacteria strains.</title>
        <authorList>
            <person name="Klenk H.-P."/>
        </authorList>
    </citation>
    <scope>NUCLEOTIDE SEQUENCE [LARGE SCALE GENOMIC DNA]</scope>
    <source>
        <strain evidence="1 2">DSM 22083</strain>
    </source>
</reference>
<dbReference type="RefSeq" id="WP_179757127.1">
    <property type="nucleotide sequence ID" value="NZ_JACCBU010000001.1"/>
</dbReference>
<evidence type="ECO:0008006" key="3">
    <source>
        <dbReference type="Google" id="ProtNLM"/>
    </source>
</evidence>
<evidence type="ECO:0000313" key="1">
    <source>
        <dbReference type="EMBL" id="NYE74656.1"/>
    </source>
</evidence>
<dbReference type="Proteomes" id="UP000569914">
    <property type="component" value="Unassembled WGS sequence"/>
</dbReference>
<keyword evidence="2" id="KW-1185">Reference proteome</keyword>
<gene>
    <name evidence="1" type="ORF">BKA15_005985</name>
</gene>
<accession>A0A7Y9LG10</accession>
<dbReference type="Gene3D" id="2.40.10.10">
    <property type="entry name" value="Trypsin-like serine proteases"/>
    <property type="match status" value="2"/>
</dbReference>
<dbReference type="SUPFAM" id="SSF50494">
    <property type="entry name" value="Trypsin-like serine proteases"/>
    <property type="match status" value="1"/>
</dbReference>
<dbReference type="InterPro" id="IPR043504">
    <property type="entry name" value="Peptidase_S1_PA_chymotrypsin"/>
</dbReference>
<comment type="caution">
    <text evidence="1">The sequence shown here is derived from an EMBL/GenBank/DDBJ whole genome shotgun (WGS) entry which is preliminary data.</text>
</comment>
<sequence length="410" mass="43786">MTLCLISGAPLMAQADVPAPKVRAAQWQEMVVDGVGRRAAAPPGPDSQAHADLTGIPVDRAGVDLADQVLFEDLATQISLAHPAMISLYGFDDDRTPWISTTHEPTSELIDDLKGLPFDTVIKFGAPAATEELTRTVSLVADELEKVDRVVESTGGVRGLPMEIVIEYELNPGTTELTTDEVNTLLNSVANQSPDGLLPVPVTLRATEINIEPEIAVHGGSDLDPTDVTIGGCTAGFGVRGGTRDGLASARHCYNWMKYYDLSGYIAYNSATAPEEMRDLQWHHTINGNTAAASFKTGVNSQGDAVLRTVTSWGNPAMNATVCHYGRGSRVTRCGTVDMTSTHYYDEDQRYEGIVRTSQYVSAPGDSGVPWFTNSAARGIHAAGNSVTGHSYFTWISSLSSILGVTVKVG</sequence>
<organism evidence="1 2">
    <name type="scientific">Microlunatus parietis</name>
    <dbReference type="NCBI Taxonomy" id="682979"/>
    <lineage>
        <taxon>Bacteria</taxon>
        <taxon>Bacillati</taxon>
        <taxon>Actinomycetota</taxon>
        <taxon>Actinomycetes</taxon>
        <taxon>Propionibacteriales</taxon>
        <taxon>Propionibacteriaceae</taxon>
        <taxon>Microlunatus</taxon>
    </lineage>
</organism>
<protein>
    <recommendedName>
        <fullName evidence="3">Trypsin</fullName>
    </recommendedName>
</protein>
<evidence type="ECO:0000313" key="2">
    <source>
        <dbReference type="Proteomes" id="UP000569914"/>
    </source>
</evidence>
<name>A0A7Y9LG10_9ACTN</name>
<proteinExistence type="predicted"/>
<dbReference type="AlphaFoldDB" id="A0A7Y9LG10"/>
<dbReference type="InterPro" id="IPR009003">
    <property type="entry name" value="Peptidase_S1_PA"/>
</dbReference>